<feature type="compositionally biased region" description="Pro residues" evidence="2">
    <location>
        <begin position="194"/>
        <end position="205"/>
    </location>
</feature>
<reference evidence="3 4" key="1">
    <citation type="submission" date="2021-03" db="EMBL/GenBank/DDBJ databases">
        <title>Genomic Encyclopedia of Type Strains, Phase IV (KMG-IV): sequencing the most valuable type-strain genomes for metagenomic binning, comparative biology and taxonomic classification.</title>
        <authorList>
            <person name="Goeker M."/>
        </authorList>
    </citation>
    <scope>NUCLEOTIDE SEQUENCE [LARGE SCALE GENOMIC DNA]</scope>
    <source>
        <strain evidence="3 4">DSM 27138</strain>
    </source>
</reference>
<feature type="region of interest" description="Disordered" evidence="2">
    <location>
        <begin position="123"/>
        <end position="253"/>
    </location>
</feature>
<dbReference type="EMBL" id="JAGGLG010000027">
    <property type="protein sequence ID" value="MBP2019372.1"/>
    <property type="molecule type" value="Genomic_DNA"/>
</dbReference>
<dbReference type="PANTHER" id="PTHR35024:SF4">
    <property type="entry name" value="POLYMER-FORMING CYTOSKELETAL PROTEIN"/>
    <property type="match status" value="1"/>
</dbReference>
<proteinExistence type="inferred from homology"/>
<gene>
    <name evidence="3" type="ORF">J2Z79_002811</name>
</gene>
<comment type="caution">
    <text evidence="3">The sequence shown here is derived from an EMBL/GenBank/DDBJ whole genome shotgun (WGS) entry which is preliminary data.</text>
</comment>
<dbReference type="InterPro" id="IPR007607">
    <property type="entry name" value="BacA/B"/>
</dbReference>
<feature type="compositionally biased region" description="Low complexity" evidence="2">
    <location>
        <begin position="206"/>
        <end position="218"/>
    </location>
</feature>
<name>A0ABS4JUX9_9FIRM</name>
<comment type="similarity">
    <text evidence="1">Belongs to the bactofilin family.</text>
</comment>
<sequence>MFGWRRKPVSQPHTIIDRDTEIRGPLHSRGTLEIRGFVIGEVVHRGSLVVAPGGVCTGPVQADELFLRGEVHGDVAVSGTLRIGNGGQLFGDASCRRLIIDAGGRFVGKNLSGADEEADVRLAPLRRAEVPQTTVPAEPEPVRPAPEPEPGAPQGTFPPQQEEAGADPSPPTSLPEAEVPLSPEPAQPEAVQPEPLPAAEEPPAPVGAGLQVESAPVQPEAPAPAPPEPQPIVFHGFMRPRRTPADLAVRQNQ</sequence>
<accession>A0ABS4JUX9</accession>
<feature type="compositionally biased region" description="Pro residues" evidence="2">
    <location>
        <begin position="138"/>
        <end position="151"/>
    </location>
</feature>
<dbReference type="Pfam" id="PF04519">
    <property type="entry name" value="Bactofilin"/>
    <property type="match status" value="1"/>
</dbReference>
<evidence type="ECO:0000256" key="1">
    <source>
        <dbReference type="ARBA" id="ARBA00044755"/>
    </source>
</evidence>
<keyword evidence="4" id="KW-1185">Reference proteome</keyword>
<evidence type="ECO:0000256" key="2">
    <source>
        <dbReference type="SAM" id="MobiDB-lite"/>
    </source>
</evidence>
<evidence type="ECO:0000313" key="3">
    <source>
        <dbReference type="EMBL" id="MBP2019372.1"/>
    </source>
</evidence>
<protein>
    <submittedName>
        <fullName evidence="3">Cytoskeletal protein CcmA (Bactofilin family)</fullName>
    </submittedName>
</protein>
<dbReference type="PANTHER" id="PTHR35024">
    <property type="entry name" value="HYPOTHETICAL CYTOSOLIC PROTEIN"/>
    <property type="match status" value="1"/>
</dbReference>
<evidence type="ECO:0000313" key="4">
    <source>
        <dbReference type="Proteomes" id="UP001519289"/>
    </source>
</evidence>
<organism evidence="3 4">
    <name type="scientific">Symbiobacterium terraclitae</name>
    <dbReference type="NCBI Taxonomy" id="557451"/>
    <lineage>
        <taxon>Bacteria</taxon>
        <taxon>Bacillati</taxon>
        <taxon>Bacillota</taxon>
        <taxon>Clostridia</taxon>
        <taxon>Eubacteriales</taxon>
        <taxon>Symbiobacteriaceae</taxon>
        <taxon>Symbiobacterium</taxon>
    </lineage>
</organism>
<dbReference type="Proteomes" id="UP001519289">
    <property type="component" value="Unassembled WGS sequence"/>
</dbReference>
<dbReference type="RefSeq" id="WP_209467484.1">
    <property type="nucleotide sequence ID" value="NZ_JAGGLG010000027.1"/>
</dbReference>
<feature type="compositionally biased region" description="Pro residues" evidence="2">
    <location>
        <begin position="219"/>
        <end position="230"/>
    </location>
</feature>